<accession>E1RAF4</accession>
<evidence type="ECO:0000313" key="5">
    <source>
        <dbReference type="EMBL" id="ADK79445.1"/>
    </source>
</evidence>
<dbReference type="OrthoDB" id="9808843at2"/>
<keyword evidence="6" id="KW-1185">Reference proteome</keyword>
<name>E1RAF4_SEDSS</name>
<reference evidence="5 6" key="1">
    <citation type="journal article" date="2010" name="Stand. Genomic Sci.">
        <title>Complete genome sequence of Spirochaeta smaragdinae type strain (SEBR 4228).</title>
        <authorList>
            <person name="Mavromatis K."/>
            <person name="Yasawong M."/>
            <person name="Chertkov O."/>
            <person name="Lapidus A."/>
            <person name="Lucas S."/>
            <person name="Nolan M."/>
            <person name="Del Rio T.G."/>
            <person name="Tice H."/>
            <person name="Cheng J.F."/>
            <person name="Pitluck S."/>
            <person name="Liolios K."/>
            <person name="Ivanova N."/>
            <person name="Tapia R."/>
            <person name="Han C."/>
            <person name="Bruce D."/>
            <person name="Goodwin L."/>
            <person name="Pati A."/>
            <person name="Chen A."/>
            <person name="Palaniappan K."/>
            <person name="Land M."/>
            <person name="Hauser L."/>
            <person name="Chang Y.J."/>
            <person name="Jeffries C.D."/>
            <person name="Detter J.C."/>
            <person name="Rohde M."/>
            <person name="Brambilla E."/>
            <person name="Spring S."/>
            <person name="Goker M."/>
            <person name="Sikorski J."/>
            <person name="Woyke T."/>
            <person name="Bristow J."/>
            <person name="Eisen J.A."/>
            <person name="Markowitz V."/>
            <person name="Hugenholtz P."/>
            <person name="Klenk H.P."/>
            <person name="Kyrpides N.C."/>
        </authorList>
    </citation>
    <scope>NUCLEOTIDE SEQUENCE [LARGE SCALE GENOMIC DNA]</scope>
    <source>
        <strain evidence="6">DSM 11293 / JCM 15392 / SEBR 4228</strain>
    </source>
</reference>
<dbReference type="AlphaFoldDB" id="E1RAF4"/>
<proteinExistence type="predicted"/>
<evidence type="ECO:0000259" key="4">
    <source>
        <dbReference type="PROSITE" id="PS50110"/>
    </source>
</evidence>
<feature type="modified residue" description="4-aspartylphosphate" evidence="3">
    <location>
        <position position="66"/>
    </location>
</feature>
<dbReference type="KEGG" id="ssm:Spirs_0289"/>
<dbReference type="PROSITE" id="PS50110">
    <property type="entry name" value="RESPONSE_REGULATORY"/>
    <property type="match status" value="1"/>
</dbReference>
<dbReference type="PANTHER" id="PTHR44591:SF14">
    <property type="entry name" value="PROTEIN PILG"/>
    <property type="match status" value="1"/>
</dbReference>
<dbReference type="Proteomes" id="UP000002318">
    <property type="component" value="Chromosome"/>
</dbReference>
<gene>
    <name evidence="5" type="ordered locus">Spirs_0289</name>
</gene>
<evidence type="ECO:0000256" key="2">
    <source>
        <dbReference type="ARBA" id="ARBA00023012"/>
    </source>
</evidence>
<organism evidence="5 6">
    <name type="scientific">Sediminispirochaeta smaragdinae (strain DSM 11293 / JCM 15392 / SEBR 4228)</name>
    <name type="common">Spirochaeta smaragdinae</name>
    <dbReference type="NCBI Taxonomy" id="573413"/>
    <lineage>
        <taxon>Bacteria</taxon>
        <taxon>Pseudomonadati</taxon>
        <taxon>Spirochaetota</taxon>
        <taxon>Spirochaetia</taxon>
        <taxon>Spirochaetales</taxon>
        <taxon>Spirochaetaceae</taxon>
        <taxon>Sediminispirochaeta</taxon>
    </lineage>
</organism>
<dbReference type="EMBL" id="CP002116">
    <property type="protein sequence ID" value="ADK79445.1"/>
    <property type="molecule type" value="Genomic_DNA"/>
</dbReference>
<dbReference type="GO" id="GO:0000160">
    <property type="term" value="P:phosphorelay signal transduction system"/>
    <property type="evidence" value="ECO:0007669"/>
    <property type="project" value="UniProtKB-KW"/>
</dbReference>
<protein>
    <submittedName>
        <fullName evidence="5">Response regulator receiver protein</fullName>
    </submittedName>
</protein>
<dbReference type="CDD" id="cd00156">
    <property type="entry name" value="REC"/>
    <property type="match status" value="1"/>
</dbReference>
<keyword evidence="2" id="KW-0902">Two-component regulatory system</keyword>
<evidence type="ECO:0000313" key="6">
    <source>
        <dbReference type="Proteomes" id="UP000002318"/>
    </source>
</evidence>
<dbReference type="SMART" id="SM00448">
    <property type="entry name" value="REC"/>
    <property type="match status" value="1"/>
</dbReference>
<dbReference type="eggNOG" id="COG2204">
    <property type="taxonomic scope" value="Bacteria"/>
</dbReference>
<dbReference type="Gene3D" id="3.40.50.2300">
    <property type="match status" value="1"/>
</dbReference>
<keyword evidence="1 3" id="KW-0597">Phosphoprotein</keyword>
<dbReference type="RefSeq" id="WP_013252909.1">
    <property type="nucleotide sequence ID" value="NC_014364.1"/>
</dbReference>
<evidence type="ECO:0000256" key="3">
    <source>
        <dbReference type="PROSITE-ProRule" id="PRU00169"/>
    </source>
</evidence>
<dbReference type="STRING" id="573413.Spirs_0289"/>
<feature type="domain" description="Response regulatory" evidence="4">
    <location>
        <begin position="14"/>
        <end position="131"/>
    </location>
</feature>
<dbReference type="SUPFAM" id="SSF52172">
    <property type="entry name" value="CheY-like"/>
    <property type="match status" value="1"/>
</dbReference>
<dbReference type="HOGENOM" id="CLU_000445_69_8_12"/>
<dbReference type="InterPro" id="IPR001789">
    <property type="entry name" value="Sig_transdc_resp-reg_receiver"/>
</dbReference>
<dbReference type="InterPro" id="IPR011006">
    <property type="entry name" value="CheY-like_superfamily"/>
</dbReference>
<dbReference type="Pfam" id="PF00072">
    <property type="entry name" value="Response_reg"/>
    <property type="match status" value="1"/>
</dbReference>
<sequence>MAQVEGIGTDKRRLILLCDDELILRKVARKMIIACGYDAEVFDTGRDLIDYVEKKQGKEASAVIIDLQMPDMDGVALFRYFRRTFPLLPVIISTGHVDEESISSAKAVGVFYLLYKPYSILELSRVLNLALASTEH</sequence>
<evidence type="ECO:0000256" key="1">
    <source>
        <dbReference type="ARBA" id="ARBA00022553"/>
    </source>
</evidence>
<dbReference type="PANTHER" id="PTHR44591">
    <property type="entry name" value="STRESS RESPONSE REGULATOR PROTEIN 1"/>
    <property type="match status" value="1"/>
</dbReference>
<dbReference type="InterPro" id="IPR050595">
    <property type="entry name" value="Bact_response_regulator"/>
</dbReference>